<keyword evidence="4 9" id="KW-1133">Transmembrane helix</keyword>
<dbReference type="InterPro" id="IPR013099">
    <property type="entry name" value="K_chnl_dom"/>
</dbReference>
<dbReference type="SUPFAM" id="SSF81324">
    <property type="entry name" value="Voltage-gated potassium channels"/>
    <property type="match status" value="1"/>
</dbReference>
<dbReference type="GO" id="GO:0015271">
    <property type="term" value="F:outward rectifier potassium channel activity"/>
    <property type="evidence" value="ECO:0007669"/>
    <property type="project" value="TreeGrafter"/>
</dbReference>
<dbReference type="Gene3D" id="1.10.287.70">
    <property type="match status" value="1"/>
</dbReference>
<comment type="similarity">
    <text evidence="8">Belongs to the two pore domain potassium channel (TC 1.A.1.8) family.</text>
</comment>
<dbReference type="Pfam" id="PF07885">
    <property type="entry name" value="Ion_trans_2"/>
    <property type="match status" value="1"/>
</dbReference>
<evidence type="ECO:0000256" key="3">
    <source>
        <dbReference type="ARBA" id="ARBA00022692"/>
    </source>
</evidence>
<dbReference type="PRINTS" id="PR01333">
    <property type="entry name" value="2POREKCHANEL"/>
</dbReference>
<reference evidence="11" key="1">
    <citation type="submission" date="2017-02" db="UniProtKB">
        <authorList>
            <consortium name="WormBaseParasite"/>
        </authorList>
    </citation>
    <scope>IDENTIFICATION</scope>
</reference>
<protein>
    <submittedName>
        <fullName evidence="11">Ion_trans_2 domain-containing protein</fullName>
    </submittedName>
</protein>
<feature type="domain" description="Potassium channel" evidence="10">
    <location>
        <begin position="70"/>
        <end position="125"/>
    </location>
</feature>
<name>A0A0M3J0V6_ANISI</name>
<dbReference type="PANTHER" id="PTHR11003">
    <property type="entry name" value="POTASSIUM CHANNEL, SUBFAMILY K"/>
    <property type="match status" value="1"/>
</dbReference>
<evidence type="ECO:0000256" key="9">
    <source>
        <dbReference type="SAM" id="Phobius"/>
    </source>
</evidence>
<proteinExistence type="inferred from homology"/>
<dbReference type="GO" id="GO:0030322">
    <property type="term" value="P:stabilization of membrane potential"/>
    <property type="evidence" value="ECO:0007669"/>
    <property type="project" value="TreeGrafter"/>
</dbReference>
<evidence type="ECO:0000256" key="1">
    <source>
        <dbReference type="ARBA" id="ARBA00004141"/>
    </source>
</evidence>
<keyword evidence="7 8" id="KW-0407">Ion channel</keyword>
<accession>A0A0M3J0V6</accession>
<evidence type="ECO:0000256" key="5">
    <source>
        <dbReference type="ARBA" id="ARBA00023065"/>
    </source>
</evidence>
<keyword evidence="3 8" id="KW-0812">Transmembrane</keyword>
<evidence type="ECO:0000259" key="10">
    <source>
        <dbReference type="Pfam" id="PF07885"/>
    </source>
</evidence>
<sequence length="145" mass="16875">LRSSQDAQKRFDRACITEKQASMRKLWTSYITLNISGENIRDFWNEISETIEYVDNCHRESMRDLRPKVFKPYESIVFSFGVITTIGYGDLVVRTVSGRFLSILYAVFGIPLNVAFTADFGDLISKFTSKVIKYIRELYASYLRR</sequence>
<evidence type="ECO:0000256" key="4">
    <source>
        <dbReference type="ARBA" id="ARBA00022989"/>
    </source>
</evidence>
<dbReference type="GO" id="GO:0005886">
    <property type="term" value="C:plasma membrane"/>
    <property type="evidence" value="ECO:0007669"/>
    <property type="project" value="TreeGrafter"/>
</dbReference>
<evidence type="ECO:0000256" key="6">
    <source>
        <dbReference type="ARBA" id="ARBA00023136"/>
    </source>
</evidence>
<comment type="subcellular location">
    <subcellularLocation>
        <location evidence="1">Membrane</location>
        <topology evidence="1">Multi-pass membrane protein</topology>
    </subcellularLocation>
</comment>
<organism evidence="11">
    <name type="scientific">Anisakis simplex</name>
    <name type="common">Herring worm</name>
    <dbReference type="NCBI Taxonomy" id="6269"/>
    <lineage>
        <taxon>Eukaryota</taxon>
        <taxon>Metazoa</taxon>
        <taxon>Ecdysozoa</taxon>
        <taxon>Nematoda</taxon>
        <taxon>Chromadorea</taxon>
        <taxon>Rhabditida</taxon>
        <taxon>Spirurina</taxon>
        <taxon>Ascaridomorpha</taxon>
        <taxon>Ascaridoidea</taxon>
        <taxon>Anisakidae</taxon>
        <taxon>Anisakis</taxon>
        <taxon>Anisakis simplex complex</taxon>
    </lineage>
</organism>
<keyword evidence="5 8" id="KW-0406">Ion transport</keyword>
<evidence type="ECO:0000256" key="8">
    <source>
        <dbReference type="RuleBase" id="RU003857"/>
    </source>
</evidence>
<evidence type="ECO:0000256" key="2">
    <source>
        <dbReference type="ARBA" id="ARBA00022448"/>
    </source>
</evidence>
<keyword evidence="2 8" id="KW-0813">Transport</keyword>
<dbReference type="AlphaFoldDB" id="A0A0M3J0V6"/>
<dbReference type="GO" id="GO:0022841">
    <property type="term" value="F:potassium ion leak channel activity"/>
    <property type="evidence" value="ECO:0007669"/>
    <property type="project" value="TreeGrafter"/>
</dbReference>
<dbReference type="InterPro" id="IPR003280">
    <property type="entry name" value="2pore_dom_K_chnl"/>
</dbReference>
<keyword evidence="6 9" id="KW-0472">Membrane</keyword>
<dbReference type="PANTHER" id="PTHR11003:SF334">
    <property type="entry name" value="FI03418P"/>
    <property type="match status" value="1"/>
</dbReference>
<feature type="transmembrane region" description="Helical" evidence="9">
    <location>
        <begin position="69"/>
        <end position="88"/>
    </location>
</feature>
<evidence type="ECO:0000313" key="11">
    <source>
        <dbReference type="WBParaSite" id="ASIM_0000115001-mRNA-1"/>
    </source>
</evidence>
<evidence type="ECO:0000256" key="7">
    <source>
        <dbReference type="ARBA" id="ARBA00023303"/>
    </source>
</evidence>
<feature type="transmembrane region" description="Helical" evidence="9">
    <location>
        <begin position="100"/>
        <end position="120"/>
    </location>
</feature>
<dbReference type="WBParaSite" id="ASIM_0000115001-mRNA-1">
    <property type="protein sequence ID" value="ASIM_0000115001-mRNA-1"/>
    <property type="gene ID" value="ASIM_0000115001"/>
</dbReference>